<evidence type="ECO:0000313" key="2">
    <source>
        <dbReference type="Proteomes" id="UP000683139"/>
    </source>
</evidence>
<keyword evidence="2" id="KW-1185">Reference proteome</keyword>
<sequence length="310" mass="34840">MSKILQRILQEIDDQKMIEKLLSLSKADLNSLLLELFEKQTDKMTPVDILKAYQVNRFSKPSDIDPVKFHALEAQLLTAAQKMNMQTVLLSPSAPLGSCSAFGCVDQYNVVSALRGTETLSDPSNMVAIIIADRIKRRIESNTPPVHYATTGRVVRAQAFSGKGFFAHFGLFCMVSSGKDTGSYSCEKQLLMKHLQFYKELLKEHFNATLSIVLRKRGGYTDGDGFFDKMTEVVQTSFPDTPLSFDYDDVDNKYYQGINFQIYMETEHEKMMIGDGGFVDWIGQMLGSKKERCLISGVGLDRFLLLSAKS</sequence>
<proteinExistence type="predicted"/>
<name>A0A920CXS4_9BACL</name>
<dbReference type="RefSeq" id="WP_213513904.1">
    <property type="nucleotide sequence ID" value="NZ_BOSE01000002.1"/>
</dbReference>
<comment type="caution">
    <text evidence="1">The sequence shown here is derived from an EMBL/GenBank/DDBJ whole genome shotgun (WGS) entry which is preliminary data.</text>
</comment>
<protein>
    <submittedName>
        <fullName evidence="1">Uncharacterized protein</fullName>
    </submittedName>
</protein>
<gene>
    <name evidence="1" type="ORF">J40TS1_12500</name>
</gene>
<dbReference type="EMBL" id="BOSE01000002">
    <property type="protein sequence ID" value="GIP15608.1"/>
    <property type="molecule type" value="Genomic_DNA"/>
</dbReference>
<evidence type="ECO:0000313" key="1">
    <source>
        <dbReference type="EMBL" id="GIP15608.1"/>
    </source>
</evidence>
<reference evidence="1" key="1">
    <citation type="submission" date="2021-03" db="EMBL/GenBank/DDBJ databases">
        <title>Antimicrobial resistance genes in bacteria isolated from Japanese honey, and their potential for conferring macrolide and lincosamide resistance in the American foulbrood pathogen Paenibacillus larvae.</title>
        <authorList>
            <person name="Okamoto M."/>
            <person name="Kumagai M."/>
            <person name="Kanamori H."/>
            <person name="Takamatsu D."/>
        </authorList>
    </citation>
    <scope>NUCLEOTIDE SEQUENCE</scope>
    <source>
        <strain evidence="1">J40TS1</strain>
    </source>
</reference>
<dbReference type="AlphaFoldDB" id="A0A920CXS4"/>
<dbReference type="Proteomes" id="UP000683139">
    <property type="component" value="Unassembled WGS sequence"/>
</dbReference>
<organism evidence="1 2">
    <name type="scientific">Paenibacillus montaniterrae</name>
    <dbReference type="NCBI Taxonomy" id="429341"/>
    <lineage>
        <taxon>Bacteria</taxon>
        <taxon>Bacillati</taxon>
        <taxon>Bacillota</taxon>
        <taxon>Bacilli</taxon>
        <taxon>Bacillales</taxon>
        <taxon>Paenibacillaceae</taxon>
        <taxon>Paenibacillus</taxon>
    </lineage>
</organism>
<accession>A0A920CXS4</accession>